<name>H1XYM7_CALAY</name>
<evidence type="ECO:0000313" key="2">
    <source>
        <dbReference type="Proteomes" id="UP000004671"/>
    </source>
</evidence>
<dbReference type="SUPFAM" id="SSF52833">
    <property type="entry name" value="Thioredoxin-like"/>
    <property type="match status" value="1"/>
</dbReference>
<dbReference type="Gene3D" id="3.40.30.10">
    <property type="entry name" value="Glutaredoxin"/>
    <property type="match status" value="1"/>
</dbReference>
<keyword evidence="2" id="KW-1185">Reference proteome</keyword>
<dbReference type="HOGENOM" id="CLU_1228047_0_0_0"/>
<dbReference type="EMBL" id="CM001402">
    <property type="protein sequence ID" value="EHO39845.1"/>
    <property type="molecule type" value="Genomic_DNA"/>
</dbReference>
<dbReference type="AlphaFoldDB" id="H1XYM7"/>
<dbReference type="Proteomes" id="UP000004671">
    <property type="component" value="Chromosome"/>
</dbReference>
<reference evidence="1 2" key="1">
    <citation type="submission" date="2011-09" db="EMBL/GenBank/DDBJ databases">
        <title>The permanent draft genome of Caldithrix abyssi DSM 13497.</title>
        <authorList>
            <consortium name="US DOE Joint Genome Institute (JGI-PGF)"/>
            <person name="Lucas S."/>
            <person name="Han J."/>
            <person name="Lapidus A."/>
            <person name="Bruce D."/>
            <person name="Goodwin L."/>
            <person name="Pitluck S."/>
            <person name="Peters L."/>
            <person name="Kyrpides N."/>
            <person name="Mavromatis K."/>
            <person name="Ivanova N."/>
            <person name="Mikhailova N."/>
            <person name="Chertkov O."/>
            <person name="Detter J.C."/>
            <person name="Tapia R."/>
            <person name="Han C."/>
            <person name="Land M."/>
            <person name="Hauser L."/>
            <person name="Markowitz V."/>
            <person name="Cheng J.-F."/>
            <person name="Hugenholtz P."/>
            <person name="Woyke T."/>
            <person name="Wu D."/>
            <person name="Spring S."/>
            <person name="Brambilla E."/>
            <person name="Klenk H.-P."/>
            <person name="Eisen J.A."/>
        </authorList>
    </citation>
    <scope>NUCLEOTIDE SEQUENCE [LARGE SCALE GENOMIC DNA]</scope>
    <source>
        <strain evidence="1 2">DSM 13497</strain>
    </source>
</reference>
<dbReference type="STRING" id="880073.Cabys_2992"/>
<dbReference type="InterPro" id="IPR036249">
    <property type="entry name" value="Thioredoxin-like_sf"/>
</dbReference>
<organism evidence="1 2">
    <name type="scientific">Caldithrix abyssi DSM 13497</name>
    <dbReference type="NCBI Taxonomy" id="880073"/>
    <lineage>
        <taxon>Bacteria</taxon>
        <taxon>Pseudomonadati</taxon>
        <taxon>Calditrichota</taxon>
        <taxon>Calditrichia</taxon>
        <taxon>Calditrichales</taxon>
        <taxon>Calditrichaceae</taxon>
        <taxon>Caldithrix</taxon>
    </lineage>
</organism>
<proteinExistence type="predicted"/>
<dbReference type="PaxDb" id="880073-Calab_0196"/>
<dbReference type="RefSeq" id="WP_006926737.1">
    <property type="nucleotide sequence ID" value="NZ_CM001402.1"/>
</dbReference>
<dbReference type="InParanoid" id="H1XYM7"/>
<evidence type="ECO:0000313" key="1">
    <source>
        <dbReference type="EMBL" id="EHO39845.1"/>
    </source>
</evidence>
<sequence>MGELSLDGEVFNCILFNILPDVNYKITDFLWIDLNHDKRYNRKKDFYEQLYQPFTLRNKSYGVKALDIWGRSLTLKELDAQKTPPIAVGLACPEFEVAFIDSTKFSLAQAKGRYLVIDFWMCSDQFCDMMSKKLLEKLSDQNIVYWISCPYGAQSYERLKAMGGIAEGDFRHFVAPHEIERFRRLFQVRTNKVLFVINPQGKIESIENFTQDQTEQILRQISEAD</sequence>
<protein>
    <submittedName>
        <fullName evidence="1">Alkyl hydroperoxide reductase/ Thiol specific antioxidant/ Mal allergen</fullName>
    </submittedName>
</protein>
<gene>
    <name evidence="1" type="ORF">Calab_0196</name>
</gene>
<accession>H1XYM7</accession>